<dbReference type="SUPFAM" id="SSF56935">
    <property type="entry name" value="Porins"/>
    <property type="match status" value="1"/>
</dbReference>
<dbReference type="RefSeq" id="WP_183695964.1">
    <property type="nucleotide sequence ID" value="NZ_JACICA010000004.1"/>
</dbReference>
<keyword evidence="3" id="KW-1134">Transmembrane beta strand</keyword>
<keyword evidence="4" id="KW-0812">Transmembrane</keyword>
<dbReference type="EMBL" id="JACICA010000004">
    <property type="protein sequence ID" value="MBB3702650.1"/>
    <property type="molecule type" value="Genomic_DNA"/>
</dbReference>
<reference evidence="9 10" key="1">
    <citation type="submission" date="2020-08" db="EMBL/GenBank/DDBJ databases">
        <title>Genomic Encyclopedia of Type Strains, Phase IV (KMG-IV): sequencing the most valuable type-strain genomes for metagenomic binning, comparative biology and taxonomic classification.</title>
        <authorList>
            <person name="Goeker M."/>
        </authorList>
    </citation>
    <scope>NUCLEOTIDE SEQUENCE [LARGE SCALE GENOMIC DNA]</scope>
    <source>
        <strain evidence="9 10">DSM 22548</strain>
    </source>
</reference>
<comment type="subcellular location">
    <subcellularLocation>
        <location evidence="1">Cell outer membrane</location>
        <topology evidence="1">Multi-pass membrane protein</topology>
    </subcellularLocation>
</comment>
<proteinExistence type="inferred from homology"/>
<feature type="signal peptide" evidence="8">
    <location>
        <begin position="1"/>
        <end position="18"/>
    </location>
</feature>
<keyword evidence="7" id="KW-0998">Cell outer membrane</keyword>
<feature type="chain" id="PRO_5030824967" description="Transporter" evidence="8">
    <location>
        <begin position="19"/>
        <end position="515"/>
    </location>
</feature>
<dbReference type="Proteomes" id="UP000541425">
    <property type="component" value="Unassembled WGS sequence"/>
</dbReference>
<dbReference type="InterPro" id="IPR005017">
    <property type="entry name" value="OMPP1/FadL/TodX"/>
</dbReference>
<evidence type="ECO:0000256" key="4">
    <source>
        <dbReference type="ARBA" id="ARBA00022692"/>
    </source>
</evidence>
<name>A0A7W5XXX5_9BACT</name>
<organism evidence="9 10">
    <name type="scientific">Alloprevotella rava</name>
    <dbReference type="NCBI Taxonomy" id="671218"/>
    <lineage>
        <taxon>Bacteria</taxon>
        <taxon>Pseudomonadati</taxon>
        <taxon>Bacteroidota</taxon>
        <taxon>Bacteroidia</taxon>
        <taxon>Bacteroidales</taxon>
        <taxon>Prevotellaceae</taxon>
        <taxon>Alloprevotella</taxon>
    </lineage>
</organism>
<dbReference type="PANTHER" id="PTHR35093:SF8">
    <property type="entry name" value="OUTER MEMBRANE PROTEIN NMB0088-RELATED"/>
    <property type="match status" value="1"/>
</dbReference>
<dbReference type="Gene3D" id="2.40.160.60">
    <property type="entry name" value="Outer membrane protein transport protein (OMPP1/FadL/TodX)"/>
    <property type="match status" value="1"/>
</dbReference>
<evidence type="ECO:0000256" key="7">
    <source>
        <dbReference type="ARBA" id="ARBA00023237"/>
    </source>
</evidence>
<evidence type="ECO:0000313" key="10">
    <source>
        <dbReference type="Proteomes" id="UP000541425"/>
    </source>
</evidence>
<gene>
    <name evidence="9" type="ORF">FHS60_001113</name>
</gene>
<keyword evidence="5 8" id="KW-0732">Signal</keyword>
<comment type="caution">
    <text evidence="9">The sequence shown here is derived from an EMBL/GenBank/DDBJ whole genome shotgun (WGS) entry which is preliminary data.</text>
</comment>
<evidence type="ECO:0000256" key="1">
    <source>
        <dbReference type="ARBA" id="ARBA00004571"/>
    </source>
</evidence>
<dbReference type="GO" id="GO:0009279">
    <property type="term" value="C:cell outer membrane"/>
    <property type="evidence" value="ECO:0007669"/>
    <property type="project" value="UniProtKB-SubCell"/>
</dbReference>
<evidence type="ECO:0000256" key="8">
    <source>
        <dbReference type="SAM" id="SignalP"/>
    </source>
</evidence>
<dbReference type="PANTHER" id="PTHR35093">
    <property type="entry name" value="OUTER MEMBRANE PROTEIN NMB0088-RELATED"/>
    <property type="match status" value="1"/>
</dbReference>
<keyword evidence="6" id="KW-0472">Membrane</keyword>
<evidence type="ECO:0000313" key="9">
    <source>
        <dbReference type="EMBL" id="MBB3702650.1"/>
    </source>
</evidence>
<evidence type="ECO:0000256" key="3">
    <source>
        <dbReference type="ARBA" id="ARBA00022452"/>
    </source>
</evidence>
<accession>A0A7W5XXX5</accession>
<dbReference type="GO" id="GO:0015483">
    <property type="term" value="F:long-chain fatty acid transporting porin activity"/>
    <property type="evidence" value="ECO:0007669"/>
    <property type="project" value="TreeGrafter"/>
</dbReference>
<evidence type="ECO:0000256" key="2">
    <source>
        <dbReference type="ARBA" id="ARBA00008163"/>
    </source>
</evidence>
<sequence>MRKLTLAAALLLCASAHAGGYLTNTNQSVAFLRNPARDAAIGIDGAYFNPAGIGFLSRGWHLSLNIESAYQTREITSSFGSVNNRSLFALGQGNPSDGVKTFKGKAQAPVFPTLDLAAVYNKWFFSAHFGITGGGGKCAYNNGLGSFESQVAMLPVIVNTASNAITGQNAAAGYSYNSYVRGRQYYIGGQLNAGYKINSKLNLSLGVRAVYATTNYYGYVRDMKVITTTGQAVDLPTLLTQFNMPTLAKGVSNLTGDRNLNCDQSGWGITPILGIDWKSGRWNLAAKWEFKTRLRLKNKSGENTSGLEEFDDGKTIPADLPTYLSGGIQYTALNDSSLRFNVGAHWFRDKAATQYKHRENKLGGDGFEFLGGVEWDVKKWATVSLGAQYTNYGLGKGDFLNNISFVTDSWSLGFGAKFQIRKNMAINVAYFKTFYLGFDKHMKDYNDLKANLGGQLSEKLTALGKAAAAGQIHLTPTEQTVMSKLPTALGTFNTAGTDHFDRTNDVFGVSLDINF</sequence>
<evidence type="ECO:0000256" key="5">
    <source>
        <dbReference type="ARBA" id="ARBA00022729"/>
    </source>
</evidence>
<protein>
    <recommendedName>
        <fullName evidence="11">Transporter</fullName>
    </recommendedName>
</protein>
<evidence type="ECO:0008006" key="11">
    <source>
        <dbReference type="Google" id="ProtNLM"/>
    </source>
</evidence>
<comment type="similarity">
    <text evidence="2">Belongs to the OmpP1/FadL family.</text>
</comment>
<evidence type="ECO:0000256" key="6">
    <source>
        <dbReference type="ARBA" id="ARBA00023136"/>
    </source>
</evidence>
<dbReference type="AlphaFoldDB" id="A0A7W5XXX5"/>